<organism evidence="1 2">
    <name type="scientific">Podarcis lilfordi</name>
    <name type="common">Lilford's wall lizard</name>
    <dbReference type="NCBI Taxonomy" id="74358"/>
    <lineage>
        <taxon>Eukaryota</taxon>
        <taxon>Metazoa</taxon>
        <taxon>Chordata</taxon>
        <taxon>Craniata</taxon>
        <taxon>Vertebrata</taxon>
        <taxon>Euteleostomi</taxon>
        <taxon>Lepidosauria</taxon>
        <taxon>Squamata</taxon>
        <taxon>Bifurcata</taxon>
        <taxon>Unidentata</taxon>
        <taxon>Episquamata</taxon>
        <taxon>Laterata</taxon>
        <taxon>Lacertibaenia</taxon>
        <taxon>Lacertidae</taxon>
        <taxon>Podarcis</taxon>
    </lineage>
</organism>
<protein>
    <submittedName>
        <fullName evidence="1">Uncharacterized protein</fullName>
    </submittedName>
</protein>
<accession>A0AA35P9N6</accession>
<gene>
    <name evidence="1" type="ORF">PODLI_1B024951</name>
</gene>
<sequence length="122" mass="12768">MAASPAPPPSLSSLTSYWQRVAIPNCRGAQLTSLSLRLCLTHAHSRGFRQAAASQRAGEALKPAQKAEFRQVARDVPAGCSMGKLHAGGSCQPVLVTLGQLRMMPCNSTAITGPGQEEAARA</sequence>
<dbReference type="EMBL" id="OX395133">
    <property type="protein sequence ID" value="CAI5780881.1"/>
    <property type="molecule type" value="Genomic_DNA"/>
</dbReference>
<reference evidence="1" key="1">
    <citation type="submission" date="2022-12" db="EMBL/GenBank/DDBJ databases">
        <authorList>
            <person name="Alioto T."/>
            <person name="Alioto T."/>
            <person name="Gomez Garrido J."/>
        </authorList>
    </citation>
    <scope>NUCLEOTIDE SEQUENCE</scope>
</reference>
<evidence type="ECO:0000313" key="1">
    <source>
        <dbReference type="EMBL" id="CAI5780881.1"/>
    </source>
</evidence>
<proteinExistence type="predicted"/>
<evidence type="ECO:0000313" key="2">
    <source>
        <dbReference type="Proteomes" id="UP001178461"/>
    </source>
</evidence>
<dbReference type="Proteomes" id="UP001178461">
    <property type="component" value="Chromosome 8"/>
</dbReference>
<dbReference type="AlphaFoldDB" id="A0AA35P9N6"/>
<keyword evidence="2" id="KW-1185">Reference proteome</keyword>
<name>A0AA35P9N6_9SAUR</name>